<dbReference type="CDD" id="cd23339">
    <property type="entry name" value="beta-trefoil_FSCN_fungal_FRG1-like"/>
    <property type="match status" value="1"/>
</dbReference>
<organism evidence="5 7">
    <name type="scientific">Friedmanniomyces simplex</name>
    <dbReference type="NCBI Taxonomy" id="329884"/>
    <lineage>
        <taxon>Eukaryota</taxon>
        <taxon>Fungi</taxon>
        <taxon>Dikarya</taxon>
        <taxon>Ascomycota</taxon>
        <taxon>Pezizomycotina</taxon>
        <taxon>Dothideomycetes</taxon>
        <taxon>Dothideomycetidae</taxon>
        <taxon>Mycosphaerellales</taxon>
        <taxon>Teratosphaeriaceae</taxon>
        <taxon>Friedmanniomyces</taxon>
    </lineage>
</organism>
<sequence>MVKALAFKGDKKSAKKRKRPTTDDNDDEDAAPTPKHLTTTTLSAPPNDDPDDTHWVSADSLPDITGPILLVLPTTPPTSLSSDALGAVFPQKIENLIEGLPDSAEPHDIRQVWIATRVVGSEGSFTFKGHQGRYLGCDRYGGFSAGREAVSAEETFAVKGVEGRVGYFRVRSVGGGFLSAKSSSSSPSTDSEVSVPVVRGDVTEAEAEGDESTYVRIRMQARFKPIHKVEKAEKMRAEISRKELEEEVGRRLEDEEVRRLKKARREGGYHEVMLNVKVKGKHDKFA</sequence>
<dbReference type="EMBL" id="NAJQ01001120">
    <property type="protein sequence ID" value="TKA62159.1"/>
    <property type="molecule type" value="Genomic_DNA"/>
</dbReference>
<dbReference type="Proteomes" id="UP000309340">
    <property type="component" value="Unassembled WGS sequence"/>
</dbReference>
<evidence type="ECO:0000313" key="6">
    <source>
        <dbReference type="EMBL" id="TKA76486.1"/>
    </source>
</evidence>
<evidence type="ECO:0000313" key="7">
    <source>
        <dbReference type="Proteomes" id="UP000309340"/>
    </source>
</evidence>
<dbReference type="STRING" id="329884.A0A4V5NFJ5"/>
<dbReference type="InterPro" id="IPR008999">
    <property type="entry name" value="Actin-crosslinking"/>
</dbReference>
<comment type="subcellular location">
    <subcellularLocation>
        <location evidence="1">Nucleus</location>
        <location evidence="1">Nucleolus</location>
    </subcellularLocation>
</comment>
<proteinExistence type="inferred from homology"/>
<comment type="caution">
    <text evidence="5">The sequence shown here is derived from an EMBL/GenBank/DDBJ whole genome shotgun (WGS) entry which is preliminary data.</text>
</comment>
<evidence type="ECO:0000256" key="3">
    <source>
        <dbReference type="ARBA" id="ARBA00023242"/>
    </source>
</evidence>
<dbReference type="SUPFAM" id="SSF50405">
    <property type="entry name" value="Actin-crosslinking proteins"/>
    <property type="match status" value="1"/>
</dbReference>
<accession>A0A4V5NFJ5</accession>
<dbReference type="AlphaFoldDB" id="A0A4V5NFJ5"/>
<feature type="region of interest" description="Disordered" evidence="4">
    <location>
        <begin position="1"/>
        <end position="56"/>
    </location>
</feature>
<evidence type="ECO:0000256" key="4">
    <source>
        <dbReference type="SAM" id="MobiDB-lite"/>
    </source>
</evidence>
<keyword evidence="7" id="KW-1185">Reference proteome</keyword>
<dbReference type="InterPro" id="IPR010414">
    <property type="entry name" value="FRG1"/>
</dbReference>
<dbReference type="EMBL" id="NAJQ01000161">
    <property type="protein sequence ID" value="TKA76486.1"/>
    <property type="molecule type" value="Genomic_DNA"/>
</dbReference>
<evidence type="ECO:0000256" key="2">
    <source>
        <dbReference type="ARBA" id="ARBA00010878"/>
    </source>
</evidence>
<dbReference type="GO" id="GO:0051015">
    <property type="term" value="F:actin filament binding"/>
    <property type="evidence" value="ECO:0007669"/>
    <property type="project" value="TreeGrafter"/>
</dbReference>
<dbReference type="GO" id="GO:0071013">
    <property type="term" value="C:catalytic step 2 spliceosome"/>
    <property type="evidence" value="ECO:0007669"/>
    <property type="project" value="TreeGrafter"/>
</dbReference>
<dbReference type="Gene3D" id="2.80.10.50">
    <property type="match status" value="1"/>
</dbReference>
<name>A0A4V5NFJ5_9PEZI</name>
<comment type="similarity">
    <text evidence="2">Belongs to the FRG1 family.</text>
</comment>
<dbReference type="OrthoDB" id="5539371at2759"/>
<keyword evidence="3" id="KW-0539">Nucleus</keyword>
<evidence type="ECO:0000256" key="1">
    <source>
        <dbReference type="ARBA" id="ARBA00004604"/>
    </source>
</evidence>
<dbReference type="PANTHER" id="PTHR12928">
    <property type="entry name" value="FRG1 PROTEIN"/>
    <property type="match status" value="1"/>
</dbReference>
<dbReference type="PANTHER" id="PTHR12928:SF0">
    <property type="entry name" value="FSHD REGION GENE 1"/>
    <property type="match status" value="1"/>
</dbReference>
<evidence type="ECO:0000313" key="5">
    <source>
        <dbReference type="EMBL" id="TKA62159.1"/>
    </source>
</evidence>
<protein>
    <submittedName>
        <fullName evidence="5">Uncharacterized protein</fullName>
    </submittedName>
</protein>
<dbReference type="Pfam" id="PF06229">
    <property type="entry name" value="FRG1"/>
    <property type="match status" value="1"/>
</dbReference>
<gene>
    <name evidence="6" type="ORF">B0A55_02875</name>
    <name evidence="5" type="ORF">B0A55_11483</name>
</gene>
<reference evidence="5 7" key="1">
    <citation type="submission" date="2017-03" db="EMBL/GenBank/DDBJ databases">
        <title>Genomes of endolithic fungi from Antarctica.</title>
        <authorList>
            <person name="Coleine C."/>
            <person name="Masonjones S."/>
            <person name="Stajich J.E."/>
        </authorList>
    </citation>
    <scope>NUCLEOTIDE SEQUENCE [LARGE SCALE GENOMIC DNA]</scope>
    <source>
        <strain evidence="5 7">CCFEE 5184</strain>
    </source>
</reference>
<dbReference type="GO" id="GO:0005730">
    <property type="term" value="C:nucleolus"/>
    <property type="evidence" value="ECO:0007669"/>
    <property type="project" value="UniProtKB-SubCell"/>
</dbReference>